<dbReference type="HOGENOM" id="CLU_000445_90_2_11"/>
<dbReference type="PROSITE" id="PS50043">
    <property type="entry name" value="HTH_LUXR_2"/>
    <property type="match status" value="1"/>
</dbReference>
<dbReference type="GO" id="GO:0006355">
    <property type="term" value="P:regulation of DNA-templated transcription"/>
    <property type="evidence" value="ECO:0007669"/>
    <property type="project" value="InterPro"/>
</dbReference>
<dbReference type="SMART" id="SM00421">
    <property type="entry name" value="HTH_LUXR"/>
    <property type="match status" value="1"/>
</dbReference>
<gene>
    <name evidence="5" type="ordered locus">SCATT_p17030</name>
</gene>
<dbReference type="PANTHER" id="PTHR44688:SF16">
    <property type="entry name" value="DNA-BINDING TRANSCRIPTIONAL ACTIVATOR DEVR_DOSR"/>
    <property type="match status" value="1"/>
</dbReference>
<keyword evidence="5" id="KW-0614">Plasmid</keyword>
<keyword evidence="6" id="KW-1185">Reference proteome</keyword>
<dbReference type="Pfam" id="PF00196">
    <property type="entry name" value="GerE"/>
    <property type="match status" value="1"/>
</dbReference>
<dbReference type="KEGG" id="sct:SCAT_p0043"/>
<evidence type="ECO:0000313" key="5">
    <source>
        <dbReference type="EMBL" id="AEW99896.1"/>
    </source>
</evidence>
<evidence type="ECO:0000256" key="3">
    <source>
        <dbReference type="ARBA" id="ARBA00023163"/>
    </source>
</evidence>
<evidence type="ECO:0000256" key="2">
    <source>
        <dbReference type="ARBA" id="ARBA00023125"/>
    </source>
</evidence>
<evidence type="ECO:0000313" key="6">
    <source>
        <dbReference type="Proteomes" id="UP000007842"/>
    </source>
</evidence>
<protein>
    <submittedName>
        <fullName evidence="5">LuxR family two component transcriptional regulator</fullName>
    </submittedName>
</protein>
<reference evidence="6" key="1">
    <citation type="submission" date="2011-12" db="EMBL/GenBank/DDBJ databases">
        <title>Complete genome sequence of Streptomyces cattleya strain DSM 46488.</title>
        <authorList>
            <person name="Ou H.-Y."/>
            <person name="Li P."/>
            <person name="Zhao C."/>
            <person name="O'Hagan D."/>
            <person name="Deng Z."/>
        </authorList>
    </citation>
    <scope>NUCLEOTIDE SEQUENCE [LARGE SCALE GENOMIC DNA]</scope>
    <source>
        <strain evidence="6">ATCC 35852 / DSM 46488 / JCM 4925 / NBRC 14057 / NRRL 8057</strain>
        <plasmid evidence="6">Plasmid pSCATT</plasmid>
    </source>
</reference>
<accession>G8XHZ0</accession>
<feature type="domain" description="HTH luxR-type" evidence="4">
    <location>
        <begin position="143"/>
        <end position="208"/>
    </location>
</feature>
<dbReference type="KEGG" id="scy:SCATT_p17030"/>
<dbReference type="RefSeq" id="WP_014150500.1">
    <property type="nucleotide sequence ID" value="NC_016113.1"/>
</dbReference>
<dbReference type="Proteomes" id="UP000007842">
    <property type="component" value="Plasmid pSCATT"/>
</dbReference>
<dbReference type="EMBL" id="CP003229">
    <property type="protein sequence ID" value="AEW99896.1"/>
    <property type="molecule type" value="Genomic_DNA"/>
</dbReference>
<evidence type="ECO:0000259" key="4">
    <source>
        <dbReference type="PROSITE" id="PS50043"/>
    </source>
</evidence>
<accession>F8JJQ5</accession>
<dbReference type="PANTHER" id="PTHR44688">
    <property type="entry name" value="DNA-BINDING TRANSCRIPTIONAL ACTIVATOR DEVR_DOSR"/>
    <property type="match status" value="1"/>
</dbReference>
<dbReference type="GO" id="GO:0003677">
    <property type="term" value="F:DNA binding"/>
    <property type="evidence" value="ECO:0007669"/>
    <property type="project" value="UniProtKB-KW"/>
</dbReference>
<dbReference type="InterPro" id="IPR000792">
    <property type="entry name" value="Tscrpt_reg_LuxR_C"/>
</dbReference>
<keyword evidence="3" id="KW-0804">Transcription</keyword>
<geneLocation type="plasmid" evidence="5 6">
    <name>pSCATT</name>
</geneLocation>
<dbReference type="AlphaFoldDB" id="F8JJQ5"/>
<dbReference type="SUPFAM" id="SSF46894">
    <property type="entry name" value="C-terminal effector domain of the bipartite response regulators"/>
    <property type="match status" value="1"/>
</dbReference>
<dbReference type="PROSITE" id="PS00622">
    <property type="entry name" value="HTH_LUXR_1"/>
    <property type="match status" value="1"/>
</dbReference>
<dbReference type="PRINTS" id="PR00038">
    <property type="entry name" value="HTHLUXR"/>
</dbReference>
<sequence length="210" mass="23170">MKPITVSVLANDPVTGEGAVSWLSSHKEIQASYCSERLPADILLVLATEVTGDTLSRVEQVQHETSDHTLPVVMVAHELPEHHLLRAIDLGLVSFLPRQQSCFEEVRRAVMGAVTHGIERCGDVQQALIKQIKAIRDTVLVPHGLNVAGLADREVEVLRLLADGWSTKQIATKLSYSERTVKSIVHSIVTRLNLRNRTHAVVYALRLGIL</sequence>
<dbReference type="CDD" id="cd06170">
    <property type="entry name" value="LuxR_C_like"/>
    <property type="match status" value="1"/>
</dbReference>
<keyword evidence="2" id="KW-0238">DNA-binding</keyword>
<organism evidence="5 6">
    <name type="scientific">Streptantibioticus cattleyicolor (strain ATCC 35852 / DSM 46488 / JCM 4925 / NBRC 14057 / NRRL 8057)</name>
    <name type="common">Streptomyces cattleya</name>
    <dbReference type="NCBI Taxonomy" id="1003195"/>
    <lineage>
        <taxon>Bacteria</taxon>
        <taxon>Bacillati</taxon>
        <taxon>Actinomycetota</taxon>
        <taxon>Actinomycetes</taxon>
        <taxon>Kitasatosporales</taxon>
        <taxon>Streptomycetaceae</taxon>
        <taxon>Streptantibioticus</taxon>
    </lineage>
</organism>
<name>F8JJQ5_STREN</name>
<dbReference type="PATRIC" id="fig|1003195.11.peg.38"/>
<dbReference type="OrthoDB" id="4309410at2"/>
<keyword evidence="1" id="KW-0805">Transcription regulation</keyword>
<proteinExistence type="predicted"/>
<dbReference type="InterPro" id="IPR016032">
    <property type="entry name" value="Sig_transdc_resp-reg_C-effctor"/>
</dbReference>
<dbReference type="Gene3D" id="3.40.50.2300">
    <property type="match status" value="1"/>
</dbReference>
<evidence type="ECO:0000256" key="1">
    <source>
        <dbReference type="ARBA" id="ARBA00023015"/>
    </source>
</evidence>